<dbReference type="HOGENOM" id="CLU_582967_0_0_1"/>
<evidence type="ECO:0000256" key="1">
    <source>
        <dbReference type="SAM" id="MobiDB-lite"/>
    </source>
</evidence>
<dbReference type="STRING" id="31234.E3LN09"/>
<gene>
    <name evidence="2" type="ORF">CRE_28264</name>
</gene>
<dbReference type="OrthoDB" id="5873028at2759"/>
<protein>
    <submittedName>
        <fullName evidence="2">Uncharacterized protein</fullName>
    </submittedName>
</protein>
<dbReference type="FunCoup" id="E3LN09">
    <property type="interactions" value="640"/>
</dbReference>
<dbReference type="eggNOG" id="ENOG502QTSK">
    <property type="taxonomic scope" value="Eukaryota"/>
</dbReference>
<feature type="compositionally biased region" description="Polar residues" evidence="1">
    <location>
        <begin position="436"/>
        <end position="450"/>
    </location>
</feature>
<sequence length="469" mass="52368">MVLERKRQGVISGSITWKNREYIEIFDRDYKYLYGEVEDLFIAYGSWVEYDIIDASVGHPKNCFKEAINVNMDVKKSNAPTTDEFGKTEMKVRDFNKVDFFQYNTEGGQLTHKSTVRCNIATGNYFNEYYGDVSMSRDARNRLTQFRINSVDVMLNLIPSDKYCGNGPHWEVTHFINQGKMYSINGYLSILGLVLRGPGGVVRNRSDVTIPPDSLRPIRNDRDQRVASPESNWENSITTNVQEKNKNTNIAIKEIEANNDQWKTQSASTNSSAEPVNSIKPRGLAGFGAFGAFGATNPTVAAPTTEKREMCGVQNSTSQKPLVATTHSRLVGFGRSSGSFGVADNPQRFPPEFRANSGCFAASSGTFGSETRVKAPVQVINDDDFETPELASDTSRIHTFEKIGSQEDQKNTIPDKTSAAKKLNENDFDDDWGEESASTRSRVPQRQSNIRLPPQSKKPGLSKYSNSNF</sequence>
<feature type="region of interest" description="Disordered" evidence="1">
    <location>
        <begin position="406"/>
        <end position="469"/>
    </location>
</feature>
<organism evidence="3">
    <name type="scientific">Caenorhabditis remanei</name>
    <name type="common">Caenorhabditis vulgaris</name>
    <dbReference type="NCBI Taxonomy" id="31234"/>
    <lineage>
        <taxon>Eukaryota</taxon>
        <taxon>Metazoa</taxon>
        <taxon>Ecdysozoa</taxon>
        <taxon>Nematoda</taxon>
        <taxon>Chromadorea</taxon>
        <taxon>Rhabditida</taxon>
        <taxon>Rhabditina</taxon>
        <taxon>Rhabditomorpha</taxon>
        <taxon>Rhabditoidea</taxon>
        <taxon>Rhabditidae</taxon>
        <taxon>Peloderinae</taxon>
        <taxon>Caenorhabditis</taxon>
    </lineage>
</organism>
<dbReference type="EMBL" id="DS268411">
    <property type="protein sequence ID" value="EFP02756.1"/>
    <property type="molecule type" value="Genomic_DNA"/>
</dbReference>
<dbReference type="Proteomes" id="UP000008281">
    <property type="component" value="Unassembled WGS sequence"/>
</dbReference>
<evidence type="ECO:0000313" key="3">
    <source>
        <dbReference type="Proteomes" id="UP000008281"/>
    </source>
</evidence>
<evidence type="ECO:0000313" key="2">
    <source>
        <dbReference type="EMBL" id="EFP02756.1"/>
    </source>
</evidence>
<keyword evidence="3" id="KW-1185">Reference proteome</keyword>
<name>E3LN09_CAERE</name>
<proteinExistence type="predicted"/>
<feature type="region of interest" description="Disordered" evidence="1">
    <location>
        <begin position="255"/>
        <end position="277"/>
    </location>
</feature>
<accession>E3LN09</accession>
<reference evidence="2" key="1">
    <citation type="submission" date="2007-07" db="EMBL/GenBank/DDBJ databases">
        <title>PCAP assembly of the Caenorhabditis remanei genome.</title>
        <authorList>
            <consortium name="The Caenorhabditis remanei Sequencing Consortium"/>
            <person name="Wilson R.K."/>
        </authorList>
    </citation>
    <scope>NUCLEOTIDE SEQUENCE [LARGE SCALE GENOMIC DNA]</scope>
    <source>
        <strain evidence="2">PB4641</strain>
    </source>
</reference>
<dbReference type="AlphaFoldDB" id="E3LN09"/>
<feature type="compositionally biased region" description="Polar residues" evidence="1">
    <location>
        <begin position="258"/>
        <end position="275"/>
    </location>
</feature>